<feature type="compositionally biased region" description="Low complexity" evidence="7">
    <location>
        <begin position="142"/>
        <end position="151"/>
    </location>
</feature>
<dbReference type="CDD" id="cd00067">
    <property type="entry name" value="GAL4"/>
    <property type="match status" value="1"/>
</dbReference>
<dbReference type="Gene3D" id="4.10.240.10">
    <property type="entry name" value="Zn(2)-C6 fungal-type DNA-binding domain"/>
    <property type="match status" value="1"/>
</dbReference>
<dbReference type="GeneID" id="41977102"/>
<dbReference type="Proteomes" id="UP000319257">
    <property type="component" value="Unassembled WGS sequence"/>
</dbReference>
<feature type="domain" description="Zn(2)-C6 fungal-type" evidence="8">
    <location>
        <begin position="92"/>
        <end position="120"/>
    </location>
</feature>
<dbReference type="RefSeq" id="XP_030990548.1">
    <property type="nucleotide sequence ID" value="XM_031144644.1"/>
</dbReference>
<keyword evidence="10" id="KW-1185">Reference proteome</keyword>
<evidence type="ECO:0000256" key="1">
    <source>
        <dbReference type="ARBA" id="ARBA00004123"/>
    </source>
</evidence>
<evidence type="ECO:0000256" key="7">
    <source>
        <dbReference type="SAM" id="MobiDB-lite"/>
    </source>
</evidence>
<dbReference type="PANTHER" id="PTHR37534">
    <property type="entry name" value="TRANSCRIPTIONAL ACTIVATOR PROTEIN UGA3"/>
    <property type="match status" value="1"/>
</dbReference>
<dbReference type="AlphaFoldDB" id="A0A507AND9"/>
<keyword evidence="3" id="KW-0805">Transcription regulation</keyword>
<dbReference type="SUPFAM" id="SSF57701">
    <property type="entry name" value="Zn2/Cys6 DNA-binding domain"/>
    <property type="match status" value="1"/>
</dbReference>
<dbReference type="InterPro" id="IPR036864">
    <property type="entry name" value="Zn2-C6_fun-type_DNA-bd_sf"/>
</dbReference>
<evidence type="ECO:0000313" key="10">
    <source>
        <dbReference type="Proteomes" id="UP000319257"/>
    </source>
</evidence>
<proteinExistence type="predicted"/>
<dbReference type="Pfam" id="PF11951">
    <property type="entry name" value="Fungal_trans_2"/>
    <property type="match status" value="1"/>
</dbReference>
<keyword evidence="5" id="KW-0804">Transcription</keyword>
<dbReference type="InterPro" id="IPR021858">
    <property type="entry name" value="Fun_TF"/>
</dbReference>
<comment type="caution">
    <text evidence="9">The sequence shown here is derived from an EMBL/GenBank/DDBJ whole genome shotgun (WGS) entry which is preliminary data.</text>
</comment>
<evidence type="ECO:0000256" key="6">
    <source>
        <dbReference type="ARBA" id="ARBA00023242"/>
    </source>
</evidence>
<evidence type="ECO:0000313" key="9">
    <source>
        <dbReference type="EMBL" id="TPX08837.1"/>
    </source>
</evidence>
<comment type="subcellular location">
    <subcellularLocation>
        <location evidence="1">Nucleus</location>
    </subcellularLocation>
</comment>
<dbReference type="GO" id="GO:0045944">
    <property type="term" value="P:positive regulation of transcription by RNA polymerase II"/>
    <property type="evidence" value="ECO:0007669"/>
    <property type="project" value="TreeGrafter"/>
</dbReference>
<dbReference type="Pfam" id="PF00172">
    <property type="entry name" value="Zn_clus"/>
    <property type="match status" value="1"/>
</dbReference>
<dbReference type="GO" id="GO:0005634">
    <property type="term" value="C:nucleus"/>
    <property type="evidence" value="ECO:0007669"/>
    <property type="project" value="UniProtKB-SubCell"/>
</dbReference>
<evidence type="ECO:0000256" key="4">
    <source>
        <dbReference type="ARBA" id="ARBA00023125"/>
    </source>
</evidence>
<evidence type="ECO:0000256" key="2">
    <source>
        <dbReference type="ARBA" id="ARBA00022833"/>
    </source>
</evidence>
<feature type="region of interest" description="Disordered" evidence="7">
    <location>
        <begin position="119"/>
        <end position="172"/>
    </location>
</feature>
<dbReference type="STRING" id="1093900.A0A507AND9"/>
<keyword evidence="4" id="KW-0238">DNA-binding</keyword>
<sequence length="714" mass="78396">MLLYSRVAAPKIPKRRSRAGESGDAVPAPSRPCPFPSFQHVAATTRQTSYMEEATIFMFNSLPIRWLFSKFYENKRFLTLAIVGVPTRLFLLKKKCNEERPQCGRCAERGLTCTYEPVKPRQRRKRDPSASQVLDGAATSVSHSSPYSPSRRLSELSRHSRSSSPEEFFSHDGGYQEAEDHLIDGGLLSPLGSNFDAVSLATYQSAEPPMLSPLGSVTFDFSIDPDDDSACQAEESLTDPLVSPASGAVILPSRSLHPDLAMIAPCPVGSPLREFHVPAFLEFSDRPNRRALVDHFCNVLSHLIVFREESGNPFQQLLLPLSTQSHPVMNAIYALASAHLEYRGVENGERSLHFHNQAIQGLARLIQNDAKKKRTEILAAIMLLVYYEVLVQKGRSNIVDGHLKGAMSIMSSNTEAPDPAAVFLERAFRFYDVIAALSFGTAPLSTAPAAGCLIPFPPIGAPEFSSLSNVDTLLGMATTLWPIIHRLSNLRSLKSDLQAAIQANMATTKIAVLRTELQTTAEAIEGALGQWTPCLPPNFVSDNDDATKVIKREPQDGTDAVAETGRIHSILNNALAYRHSALVYLYRTIYGYSRSSPSVQTQAHIALTHCVATVAHAGPMGALLWPLFVAACEAVSQDDRELARRAFDAVEKRQGMVNIGRAREIVQEVWRRADIAEAGEEQRGQSAYGRAEETQGGDLWRQVSQEMGVNIVFG</sequence>
<dbReference type="OrthoDB" id="25818at2759"/>
<dbReference type="InterPro" id="IPR001138">
    <property type="entry name" value="Zn2Cys6_DnaBD"/>
</dbReference>
<protein>
    <recommendedName>
        <fullName evidence="8">Zn(2)-C6 fungal-type domain-containing protein</fullName>
    </recommendedName>
</protein>
<keyword evidence="2" id="KW-0862">Zinc</keyword>
<dbReference type="GO" id="GO:0008270">
    <property type="term" value="F:zinc ion binding"/>
    <property type="evidence" value="ECO:0007669"/>
    <property type="project" value="InterPro"/>
</dbReference>
<evidence type="ECO:0000256" key="5">
    <source>
        <dbReference type="ARBA" id="ARBA00023163"/>
    </source>
</evidence>
<accession>A0A507AND9</accession>
<keyword evidence="6" id="KW-0539">Nucleus</keyword>
<organism evidence="9 10">
    <name type="scientific">Thyridium curvatum</name>
    <dbReference type="NCBI Taxonomy" id="1093900"/>
    <lineage>
        <taxon>Eukaryota</taxon>
        <taxon>Fungi</taxon>
        <taxon>Dikarya</taxon>
        <taxon>Ascomycota</taxon>
        <taxon>Pezizomycotina</taxon>
        <taxon>Sordariomycetes</taxon>
        <taxon>Sordariomycetidae</taxon>
        <taxon>Thyridiales</taxon>
        <taxon>Thyridiaceae</taxon>
        <taxon>Thyridium</taxon>
    </lineage>
</organism>
<dbReference type="GO" id="GO:0000981">
    <property type="term" value="F:DNA-binding transcription factor activity, RNA polymerase II-specific"/>
    <property type="evidence" value="ECO:0007669"/>
    <property type="project" value="InterPro"/>
</dbReference>
<dbReference type="GO" id="GO:0000976">
    <property type="term" value="F:transcription cis-regulatory region binding"/>
    <property type="evidence" value="ECO:0007669"/>
    <property type="project" value="TreeGrafter"/>
</dbReference>
<gene>
    <name evidence="9" type="ORF">E0L32_009655</name>
</gene>
<evidence type="ECO:0000259" key="8">
    <source>
        <dbReference type="Pfam" id="PF00172"/>
    </source>
</evidence>
<evidence type="ECO:0000256" key="3">
    <source>
        <dbReference type="ARBA" id="ARBA00023015"/>
    </source>
</evidence>
<dbReference type="PANTHER" id="PTHR37534:SF15">
    <property type="entry name" value="ZN(II)2CYS6 TRANSCRIPTION FACTOR (EUROFUNG)"/>
    <property type="match status" value="1"/>
</dbReference>
<dbReference type="CDD" id="cd12148">
    <property type="entry name" value="fungal_TF_MHR"/>
    <property type="match status" value="1"/>
</dbReference>
<name>A0A507AND9_9PEZI</name>
<dbReference type="InParanoid" id="A0A507AND9"/>
<dbReference type="EMBL" id="SKBQ01000072">
    <property type="protein sequence ID" value="TPX08837.1"/>
    <property type="molecule type" value="Genomic_DNA"/>
</dbReference>
<reference evidence="9 10" key="1">
    <citation type="submission" date="2019-06" db="EMBL/GenBank/DDBJ databases">
        <title>Draft genome sequence of the filamentous fungus Phialemoniopsis curvata isolated from diesel fuel.</title>
        <authorList>
            <person name="Varaljay V.A."/>
            <person name="Lyon W.J."/>
            <person name="Crouch A.L."/>
            <person name="Drake C.E."/>
            <person name="Hollomon J.M."/>
            <person name="Nadeau L.J."/>
            <person name="Nunn H.S."/>
            <person name="Stevenson B.S."/>
            <person name="Bojanowski C.L."/>
            <person name="Crookes-Goodson W.J."/>
        </authorList>
    </citation>
    <scope>NUCLEOTIDE SEQUENCE [LARGE SCALE GENOMIC DNA]</scope>
    <source>
        <strain evidence="9 10">D216</strain>
    </source>
</reference>